<feature type="active site" description="Tele-AMP-histidine intermediate" evidence="5">
    <location>
        <position position="330"/>
    </location>
</feature>
<feature type="domain" description="RNA 3'-terminal phosphate cyclase insert" evidence="8">
    <location>
        <begin position="199"/>
        <end position="289"/>
    </location>
</feature>
<dbReference type="InterPro" id="IPR000228">
    <property type="entry name" value="RNA3'_term_phos_cyc"/>
</dbReference>
<dbReference type="PIRSF" id="PIRSF005378">
    <property type="entry name" value="RNA3'_term_phos_cycl_euk"/>
    <property type="match status" value="1"/>
</dbReference>
<dbReference type="InterPro" id="IPR013791">
    <property type="entry name" value="RNA3'-term_phos_cycl_insert"/>
</dbReference>
<dbReference type="GO" id="GO:0003963">
    <property type="term" value="F:RNA-3'-phosphate cyclase activity"/>
    <property type="evidence" value="ECO:0007669"/>
    <property type="project" value="UniProtKB-EC"/>
</dbReference>
<evidence type="ECO:0000256" key="3">
    <source>
        <dbReference type="ARBA" id="ARBA00022741"/>
    </source>
</evidence>
<comment type="subcellular location">
    <subcellularLocation>
        <location evidence="5">Cytoplasm</location>
    </subcellularLocation>
</comment>
<evidence type="ECO:0000313" key="9">
    <source>
        <dbReference type="EMBL" id="MBB6577013.1"/>
    </source>
</evidence>
<dbReference type="RefSeq" id="WP_184706036.1">
    <property type="nucleotide sequence ID" value="NZ_JACHKZ010000004.1"/>
</dbReference>
<evidence type="ECO:0000256" key="1">
    <source>
        <dbReference type="ARBA" id="ARBA00009206"/>
    </source>
</evidence>
<evidence type="ECO:0000313" key="10">
    <source>
        <dbReference type="Proteomes" id="UP000562492"/>
    </source>
</evidence>
<dbReference type="SUPFAM" id="SSF52913">
    <property type="entry name" value="RNA 3'-terminal phosphate cyclase, RPTC, insert domain"/>
    <property type="match status" value="1"/>
</dbReference>
<dbReference type="InterPro" id="IPR036553">
    <property type="entry name" value="RPTC_insert"/>
</dbReference>
<gene>
    <name evidence="5" type="primary">rtcA</name>
    <name evidence="9" type="ORF">HNP33_001063</name>
</gene>
<dbReference type="HAMAP" id="MF_00200">
    <property type="entry name" value="RTC"/>
    <property type="match status" value="1"/>
</dbReference>
<evidence type="ECO:0000256" key="2">
    <source>
        <dbReference type="ARBA" id="ARBA00022598"/>
    </source>
</evidence>
<comment type="catalytic activity">
    <reaction evidence="4 5">
        <text>a 3'-end 3'-phospho-ribonucleotide-RNA + ATP = a 3'-end 2',3'-cyclophospho-ribonucleotide-RNA + AMP + diphosphate</text>
        <dbReference type="Rhea" id="RHEA:23976"/>
        <dbReference type="Rhea" id="RHEA-COMP:10463"/>
        <dbReference type="Rhea" id="RHEA-COMP:10464"/>
        <dbReference type="ChEBI" id="CHEBI:30616"/>
        <dbReference type="ChEBI" id="CHEBI:33019"/>
        <dbReference type="ChEBI" id="CHEBI:83062"/>
        <dbReference type="ChEBI" id="CHEBI:83064"/>
        <dbReference type="ChEBI" id="CHEBI:456215"/>
        <dbReference type="EC" id="6.5.1.4"/>
    </reaction>
</comment>
<evidence type="ECO:0000259" key="8">
    <source>
        <dbReference type="Pfam" id="PF05189"/>
    </source>
</evidence>
<proteinExistence type="inferred from homology"/>
<name>A0ABR6RD00_9BURK</name>
<comment type="similarity">
    <text evidence="1 5">Belongs to the RNA 3'-terminal cyclase family. Type 1 subfamily.</text>
</comment>
<dbReference type="InterPro" id="IPR017770">
    <property type="entry name" value="RNA3'_term_phos_cyc_type_1"/>
</dbReference>
<protein>
    <recommendedName>
        <fullName evidence="5 6">RNA 3'-terminal phosphate cyclase</fullName>
        <shortName evidence="5">RNA cyclase</shortName>
        <shortName evidence="5">RNA-3'-phosphate cyclase</shortName>
        <ecNumber evidence="5 6">6.5.1.4</ecNumber>
    </recommendedName>
</protein>
<dbReference type="Gene3D" id="3.30.360.20">
    <property type="entry name" value="RNA 3'-terminal phosphate cyclase, insert domain"/>
    <property type="match status" value="1"/>
</dbReference>
<dbReference type="SUPFAM" id="SSF55205">
    <property type="entry name" value="EPT/RTPC-like"/>
    <property type="match status" value="1"/>
</dbReference>
<dbReference type="InterPro" id="IPR023797">
    <property type="entry name" value="RNA3'_phos_cyclase_dom"/>
</dbReference>
<evidence type="ECO:0000259" key="7">
    <source>
        <dbReference type="Pfam" id="PF01137"/>
    </source>
</evidence>
<feature type="domain" description="RNA 3'-terminal phosphate cyclase" evidence="7">
    <location>
        <begin position="25"/>
        <end position="348"/>
    </location>
</feature>
<dbReference type="PANTHER" id="PTHR11096:SF0">
    <property type="entry name" value="RNA 3'-TERMINAL PHOSPHATE CYCLASE"/>
    <property type="match status" value="1"/>
</dbReference>
<dbReference type="Pfam" id="PF05189">
    <property type="entry name" value="RTC_insert"/>
    <property type="match status" value="1"/>
</dbReference>
<reference evidence="9 10" key="1">
    <citation type="submission" date="2020-08" db="EMBL/GenBank/DDBJ databases">
        <title>Functional genomics of gut bacteria from endangered species of beetles.</title>
        <authorList>
            <person name="Carlos-Shanley C."/>
        </authorList>
    </citation>
    <scope>NUCLEOTIDE SEQUENCE [LARGE SCALE GENOMIC DNA]</scope>
    <source>
        <strain evidence="9 10">S00124</strain>
    </source>
</reference>
<evidence type="ECO:0000256" key="4">
    <source>
        <dbReference type="ARBA" id="ARBA00024481"/>
    </source>
</evidence>
<dbReference type="Pfam" id="PF01137">
    <property type="entry name" value="RTC"/>
    <property type="match status" value="1"/>
</dbReference>
<dbReference type="EC" id="6.5.1.4" evidence="5 6"/>
<dbReference type="EMBL" id="JACHKZ010000004">
    <property type="protein sequence ID" value="MBB6577013.1"/>
    <property type="molecule type" value="Genomic_DNA"/>
</dbReference>
<dbReference type="NCBIfam" id="TIGR03399">
    <property type="entry name" value="RNA_3prim_cycl"/>
    <property type="match status" value="1"/>
</dbReference>
<feature type="binding site" evidence="5">
    <location>
        <begin position="300"/>
        <end position="304"/>
    </location>
    <ligand>
        <name>ATP</name>
        <dbReference type="ChEBI" id="CHEBI:30616"/>
    </ligand>
</feature>
<dbReference type="PANTHER" id="PTHR11096">
    <property type="entry name" value="RNA 3' TERMINAL PHOSPHATE CYCLASE"/>
    <property type="match status" value="1"/>
</dbReference>
<comment type="caution">
    <text evidence="9">The sequence shown here is derived from an EMBL/GenBank/DDBJ whole genome shotgun (WGS) entry which is preliminary data.</text>
</comment>
<comment type="function">
    <text evidence="5">Catalyzes the conversion of 3'-phosphate to a 2',3'-cyclic phosphodiester at the end of RNA. The mechanism of action of the enzyme occurs in 3 steps: (A) adenylation of the enzyme by ATP; (B) transfer of adenylate to an RNA-N3'P to produce RNA-N3'PP5'A; (C) and attack of the adjacent 2'-hydroxyl on the 3'-phosphorus in the diester linkage to produce the cyclic end product. The biological role of this enzyme is unknown but it is likely to function in some aspects of cellular RNA processing.</text>
</comment>
<keyword evidence="5" id="KW-0067">ATP-binding</keyword>
<dbReference type="InterPro" id="IPR037136">
    <property type="entry name" value="RNA3'_phos_cyclase_dom_sf"/>
</dbReference>
<keyword evidence="2 5" id="KW-0436">Ligase</keyword>
<dbReference type="InterPro" id="IPR013792">
    <property type="entry name" value="RNA3'P_cycl/enolpyr_Trfase_a/b"/>
</dbReference>
<evidence type="ECO:0000256" key="5">
    <source>
        <dbReference type="HAMAP-Rule" id="MF_00200"/>
    </source>
</evidence>
<sequence length="361" mass="38506">MQTITTQGRETQCLPTTVEIDGSQGEGGGQILRTALALSVITQKPLAVHNIRAKRPKPGLMRQHLACVHAAQAISDAQVSPVAVGATELHFAPRALRAGQYEFPISGAGSSMLVLQTVLPALLLAQGESVVRLSGGTHNPMAPNYHFIKRAFAPLVARLGARVDMELRRFGFYPAGGGEVLAHIAPATGAMQPFDLLVRGDLQSVVAEAVCAAVPKAVATRELDELARLTGWDRSAMQQLPARQDEGPGNILLATLHYTHVTELFSCLGAHGVSSEAVARNLCQQMRDYQKKPEAAVGAHLADQLVLLLALAVWQSGKRASFSCSEVTEHLRSNMAVIQQFLPLRISIETASAPVAHIAPV</sequence>
<dbReference type="Proteomes" id="UP000562492">
    <property type="component" value="Unassembled WGS sequence"/>
</dbReference>
<dbReference type="Gene3D" id="3.65.10.20">
    <property type="entry name" value="RNA 3'-terminal phosphate cyclase domain"/>
    <property type="match status" value="1"/>
</dbReference>
<keyword evidence="5" id="KW-0963">Cytoplasm</keyword>
<organism evidence="9 10">
    <name type="scientific">Comamonas odontotermitis</name>
    <dbReference type="NCBI Taxonomy" id="379895"/>
    <lineage>
        <taxon>Bacteria</taxon>
        <taxon>Pseudomonadati</taxon>
        <taxon>Pseudomonadota</taxon>
        <taxon>Betaproteobacteria</taxon>
        <taxon>Burkholderiales</taxon>
        <taxon>Comamonadaceae</taxon>
        <taxon>Comamonas</taxon>
    </lineage>
</organism>
<evidence type="ECO:0000256" key="6">
    <source>
        <dbReference type="NCBIfam" id="TIGR03399"/>
    </source>
</evidence>
<dbReference type="NCBIfam" id="NF003246">
    <property type="entry name" value="PRK04204.1-2"/>
    <property type="match status" value="1"/>
</dbReference>
<feature type="binding site" evidence="5">
    <location>
        <position position="116"/>
    </location>
    <ligand>
        <name>ATP</name>
        <dbReference type="ChEBI" id="CHEBI:30616"/>
    </ligand>
</feature>
<accession>A0ABR6RD00</accession>
<keyword evidence="10" id="KW-1185">Reference proteome</keyword>
<keyword evidence="3 5" id="KW-0547">Nucleotide-binding</keyword>